<dbReference type="Proteomes" id="UP000239649">
    <property type="component" value="Unassembled WGS sequence"/>
</dbReference>
<keyword evidence="1" id="KW-0863">Zinc-finger</keyword>
<evidence type="ECO:0000313" key="4">
    <source>
        <dbReference type="EMBL" id="PSC73212.1"/>
    </source>
</evidence>
<keyword evidence="1" id="KW-0862">Zinc</keyword>
<dbReference type="GO" id="GO:0008270">
    <property type="term" value="F:zinc ion binding"/>
    <property type="evidence" value="ECO:0007669"/>
    <property type="project" value="UniProtKB-KW"/>
</dbReference>
<dbReference type="PROSITE" id="PS50103">
    <property type="entry name" value="ZF_C3H1"/>
    <property type="match status" value="1"/>
</dbReference>
<keyword evidence="1" id="KW-0479">Metal-binding</keyword>
<gene>
    <name evidence="4" type="ORF">C2E20_3523</name>
</gene>
<accession>A0A2P6VGI3</accession>
<organism evidence="4 5">
    <name type="scientific">Micractinium conductrix</name>
    <dbReference type="NCBI Taxonomy" id="554055"/>
    <lineage>
        <taxon>Eukaryota</taxon>
        <taxon>Viridiplantae</taxon>
        <taxon>Chlorophyta</taxon>
        <taxon>core chlorophytes</taxon>
        <taxon>Trebouxiophyceae</taxon>
        <taxon>Chlorellales</taxon>
        <taxon>Chlorellaceae</taxon>
        <taxon>Chlorella clade</taxon>
        <taxon>Micractinium</taxon>
    </lineage>
</organism>
<dbReference type="InterPro" id="IPR000571">
    <property type="entry name" value="Znf_CCCH"/>
</dbReference>
<evidence type="ECO:0000256" key="1">
    <source>
        <dbReference type="PROSITE-ProRule" id="PRU00723"/>
    </source>
</evidence>
<dbReference type="EMBL" id="LHPF02000007">
    <property type="protein sequence ID" value="PSC73212.1"/>
    <property type="molecule type" value="Genomic_DNA"/>
</dbReference>
<evidence type="ECO:0000259" key="3">
    <source>
        <dbReference type="PROSITE" id="PS50103"/>
    </source>
</evidence>
<name>A0A2P6VGI3_9CHLO</name>
<comment type="caution">
    <text evidence="4">The sequence shown here is derived from an EMBL/GenBank/DDBJ whole genome shotgun (WGS) entry which is preliminary data.</text>
</comment>
<dbReference type="AlphaFoldDB" id="A0A2P6VGI3"/>
<evidence type="ECO:0000313" key="5">
    <source>
        <dbReference type="Proteomes" id="UP000239649"/>
    </source>
</evidence>
<protein>
    <submittedName>
        <fullName evidence="4">Iron manganese superoxide alpha-hairpin domain</fullName>
    </submittedName>
</protein>
<feature type="region of interest" description="Disordered" evidence="2">
    <location>
        <begin position="1"/>
        <end position="25"/>
    </location>
</feature>
<feature type="zinc finger region" description="C3H1-type" evidence="1">
    <location>
        <begin position="329"/>
        <end position="359"/>
    </location>
</feature>
<proteinExistence type="predicted"/>
<keyword evidence="5" id="KW-1185">Reference proteome</keyword>
<sequence>MGKQPPSGKRHPAAASGGSGGTASAVAARPPLRHGVAYIGLVIVYFVRLFRRRAQKATSEVGGNRLFLRESKNEVRDVLNNDRRVAEAALRALHDARTTPAAAPPARDGRALLRAILEEAGGKVLNIDIVSGGSGTVVSNKAFAVLSSAQEAAHVARRLQGTQVDGGQLWLREFTAEVQHVMSNPQLEWDCAQRLRASGGPLPLQQLLESVEWPRQLGSPSAGNMHIFLAQCHQLFSREADSDSVKLLPCTESFLRYKRALLQYLANHLPRVDERQLEDELPPPAGLLRKMHAKSLMQLVKANMGSDVWTPSNTWTLELRPLCAGPGGPRFPPVCPRFNGRTAAACPEGDRCPLRHSRPR</sequence>
<reference evidence="4 5" key="1">
    <citation type="journal article" date="2018" name="Plant J.">
        <title>Genome sequences of Chlorella sorokiniana UTEX 1602 and Micractinium conductrix SAG 241.80: implications to maltose excretion by a green alga.</title>
        <authorList>
            <person name="Arriola M.B."/>
            <person name="Velmurugan N."/>
            <person name="Zhang Y."/>
            <person name="Plunkett M.H."/>
            <person name="Hondzo H."/>
            <person name="Barney B.M."/>
        </authorList>
    </citation>
    <scope>NUCLEOTIDE SEQUENCE [LARGE SCALE GENOMIC DNA]</scope>
    <source>
        <strain evidence="4 5">SAG 241.80</strain>
    </source>
</reference>
<feature type="domain" description="C3H1-type" evidence="3">
    <location>
        <begin position="329"/>
        <end position="359"/>
    </location>
</feature>
<evidence type="ECO:0000256" key="2">
    <source>
        <dbReference type="SAM" id="MobiDB-lite"/>
    </source>
</evidence>